<dbReference type="RefSeq" id="WP_117451587.1">
    <property type="nucleotide sequence ID" value="NZ_CP060636.1"/>
</dbReference>
<name>A0A7G9GK38_9FIRM</name>
<accession>A0A7G9GK38</accession>
<protein>
    <submittedName>
        <fullName evidence="1">Uncharacterized protein</fullName>
    </submittedName>
</protein>
<evidence type="ECO:0000313" key="2">
    <source>
        <dbReference type="Proteomes" id="UP000515856"/>
    </source>
</evidence>
<gene>
    <name evidence="1" type="ORF">H9Q80_12975</name>
</gene>
<dbReference type="EMBL" id="CP060636">
    <property type="protein sequence ID" value="QNM11170.1"/>
    <property type="molecule type" value="Genomic_DNA"/>
</dbReference>
<dbReference type="Proteomes" id="UP000515856">
    <property type="component" value="Chromosome"/>
</dbReference>
<evidence type="ECO:0000313" key="1">
    <source>
        <dbReference type="EMBL" id="QNM11170.1"/>
    </source>
</evidence>
<keyword evidence="2" id="KW-1185">Reference proteome</keyword>
<sequence length="131" mass="15192">MEEYQVPIMQLDHQAVEYLTLYVDDENDDIIMYLHYLNQTYKATGSSYFSAYQNLRDQLLEDGYGLKCNGSYINAIQSAMMSFMDKVYLVTPGKQALQKDIVNLFDEADIHDFPDTEKQQAFANLWFASLT</sequence>
<reference evidence="1 2" key="1">
    <citation type="submission" date="2020-08" db="EMBL/GenBank/DDBJ databases">
        <authorList>
            <person name="Liu C."/>
            <person name="Sun Q."/>
        </authorList>
    </citation>
    <scope>NUCLEOTIDE SEQUENCE [LARGE SCALE GENOMIC DNA]</scope>
    <source>
        <strain evidence="1 2">NSJ-61</strain>
    </source>
</reference>
<dbReference type="KEGG" id="ehn:H9Q80_12975"/>
<proteinExistence type="predicted"/>
<organism evidence="1 2">
    <name type="scientific">[Eubacterium] hominis</name>
    <dbReference type="NCBI Taxonomy" id="2764325"/>
    <lineage>
        <taxon>Bacteria</taxon>
        <taxon>Bacillati</taxon>
        <taxon>Bacillota</taxon>
        <taxon>Erysipelotrichia</taxon>
        <taxon>Erysipelotrichales</taxon>
        <taxon>Erysipelotrichaceae</taxon>
        <taxon>Amedibacillus</taxon>
    </lineage>
</organism>
<dbReference type="AlphaFoldDB" id="A0A7G9GK38"/>